<dbReference type="InterPro" id="IPR017452">
    <property type="entry name" value="GPCR_Rhodpsn_7TM"/>
</dbReference>
<organism evidence="13 14">
    <name type="scientific">Dipodomys ordii</name>
    <name type="common">Ord's kangaroo rat</name>
    <dbReference type="NCBI Taxonomy" id="10020"/>
    <lineage>
        <taxon>Eukaryota</taxon>
        <taxon>Metazoa</taxon>
        <taxon>Chordata</taxon>
        <taxon>Craniata</taxon>
        <taxon>Vertebrata</taxon>
        <taxon>Euteleostomi</taxon>
        <taxon>Mammalia</taxon>
        <taxon>Eutheria</taxon>
        <taxon>Euarchontoglires</taxon>
        <taxon>Glires</taxon>
        <taxon>Rodentia</taxon>
        <taxon>Castorimorpha</taxon>
        <taxon>Heteromyidae</taxon>
        <taxon>Dipodomyinae</taxon>
        <taxon>Dipodomys</taxon>
    </lineage>
</organism>
<keyword evidence="5 11" id="KW-1133">Transmembrane helix</keyword>
<keyword evidence="9 10" id="KW-0807">Transducer</keyword>
<evidence type="ECO:0000256" key="1">
    <source>
        <dbReference type="ARBA" id="ARBA00004651"/>
    </source>
</evidence>
<evidence type="ECO:0000256" key="2">
    <source>
        <dbReference type="ARBA" id="ARBA00022606"/>
    </source>
</evidence>
<evidence type="ECO:0000256" key="8">
    <source>
        <dbReference type="ARBA" id="ARBA00023170"/>
    </source>
</evidence>
<evidence type="ECO:0000313" key="14">
    <source>
        <dbReference type="RefSeq" id="XP_012884461.1"/>
    </source>
</evidence>
<dbReference type="PROSITE" id="PS50262">
    <property type="entry name" value="G_PROTEIN_RECEP_F1_2"/>
    <property type="match status" value="1"/>
</dbReference>
<keyword evidence="6 10" id="KW-0297">G-protein coupled receptor</keyword>
<comment type="similarity">
    <text evidence="10">Belongs to the G-protein coupled receptor 1 family.</text>
</comment>
<evidence type="ECO:0000256" key="9">
    <source>
        <dbReference type="ARBA" id="ARBA00023224"/>
    </source>
</evidence>
<keyword evidence="3 10" id="KW-0812">Transmembrane</keyword>
<dbReference type="PRINTS" id="PR00237">
    <property type="entry name" value="GPCRRHODOPSN"/>
</dbReference>
<keyword evidence="7 11" id="KW-0472">Membrane</keyword>
<comment type="subcellular location">
    <subcellularLocation>
        <location evidence="1 11">Cell membrane</location>
        <topology evidence="1 11">Multi-pass membrane protein</topology>
    </subcellularLocation>
</comment>
<evidence type="ECO:0000256" key="4">
    <source>
        <dbReference type="ARBA" id="ARBA00022725"/>
    </source>
</evidence>
<evidence type="ECO:0000256" key="6">
    <source>
        <dbReference type="ARBA" id="ARBA00023040"/>
    </source>
</evidence>
<evidence type="ECO:0000256" key="11">
    <source>
        <dbReference type="RuleBase" id="RU363047"/>
    </source>
</evidence>
<protein>
    <recommendedName>
        <fullName evidence="11">Olfactory receptor</fullName>
    </recommendedName>
</protein>
<dbReference type="FunFam" id="1.20.1070.10:FF:000003">
    <property type="entry name" value="Olfactory receptor"/>
    <property type="match status" value="1"/>
</dbReference>
<dbReference type="SUPFAM" id="SSF81321">
    <property type="entry name" value="Family A G protein-coupled receptor-like"/>
    <property type="match status" value="1"/>
</dbReference>
<evidence type="ECO:0000256" key="3">
    <source>
        <dbReference type="ARBA" id="ARBA00022692"/>
    </source>
</evidence>
<accession>A0A1S3G6L2</accession>
<sequence length="319" mass="35646">MAVGRNNTSVTKFILLGFTDNPQMKVFLFALFLGIYFLTLIWNLTLIALIRMDPHLHTPMYFFLRNLSFIDICYVSSTTPKMLSVIITEQKTISLLGCAMQYFVFCGMGLTECFLLAAMAYDRYAAICNPLLYTALISHTLCLKMVAGAYVGGFLSSLVETCSIYQNDFCGPNVINHFFCDLPPILALSCSDTFTSQVLCFILGCIDGVVSVLIILISYGYIVAAVLKISSAEGRTKAFSTCASHLTTVTLFYGSGLFMYMRPRSSYSLNRDKVVSIFYAVVIPMMNPVIYSLRNKEIKNAIRKVMERDHVFIPGLSCF</sequence>
<feature type="transmembrane region" description="Helical" evidence="11">
    <location>
        <begin position="273"/>
        <end position="293"/>
    </location>
</feature>
<dbReference type="OrthoDB" id="9442511at2759"/>
<dbReference type="RefSeq" id="XP_012884461.1">
    <property type="nucleotide sequence ID" value="XM_013029007.1"/>
</dbReference>
<feature type="transmembrane region" description="Helical" evidence="11">
    <location>
        <begin position="131"/>
        <end position="151"/>
    </location>
</feature>
<dbReference type="STRING" id="10020.ENSDORP00000019763"/>
<name>A0A1S3G6L2_DIPOR</name>
<dbReference type="Pfam" id="PF13853">
    <property type="entry name" value="7tm_4"/>
    <property type="match status" value="1"/>
</dbReference>
<keyword evidence="2 11" id="KW-0716">Sensory transduction</keyword>
<dbReference type="InterPro" id="IPR000276">
    <property type="entry name" value="GPCR_Rhodpsn"/>
</dbReference>
<dbReference type="GO" id="GO:0005886">
    <property type="term" value="C:plasma membrane"/>
    <property type="evidence" value="ECO:0007669"/>
    <property type="project" value="UniProtKB-SubCell"/>
</dbReference>
<reference evidence="14" key="1">
    <citation type="submission" date="2025-08" db="UniProtKB">
        <authorList>
            <consortium name="RefSeq"/>
        </authorList>
    </citation>
    <scope>IDENTIFICATION</scope>
    <source>
        <tissue evidence="14">Kidney</tissue>
    </source>
</reference>
<feature type="transmembrane region" description="Helical" evidence="11">
    <location>
        <begin position="26"/>
        <end position="50"/>
    </location>
</feature>
<feature type="domain" description="G-protein coupled receptors family 1 profile" evidence="12">
    <location>
        <begin position="42"/>
        <end position="291"/>
    </location>
</feature>
<evidence type="ECO:0000256" key="10">
    <source>
        <dbReference type="RuleBase" id="RU000688"/>
    </source>
</evidence>
<dbReference type="Proteomes" id="UP000081671">
    <property type="component" value="Unplaced"/>
</dbReference>
<dbReference type="GO" id="GO:0004984">
    <property type="term" value="F:olfactory receptor activity"/>
    <property type="evidence" value="ECO:0007669"/>
    <property type="project" value="InterPro"/>
</dbReference>
<dbReference type="InParanoid" id="A0A1S3G6L2"/>
<dbReference type="CDD" id="cd15417">
    <property type="entry name" value="7tmA_OR5A1-like"/>
    <property type="match status" value="1"/>
</dbReference>
<proteinExistence type="inferred from homology"/>
<keyword evidence="4 11" id="KW-0552">Olfaction</keyword>
<evidence type="ECO:0000313" key="13">
    <source>
        <dbReference type="Proteomes" id="UP000081671"/>
    </source>
</evidence>
<evidence type="ECO:0000256" key="7">
    <source>
        <dbReference type="ARBA" id="ARBA00023136"/>
    </source>
</evidence>
<feature type="transmembrane region" description="Helical" evidence="11">
    <location>
        <begin position="201"/>
        <end position="227"/>
    </location>
</feature>
<evidence type="ECO:0000256" key="5">
    <source>
        <dbReference type="ARBA" id="ARBA00022989"/>
    </source>
</evidence>
<dbReference type="PANTHER" id="PTHR48018">
    <property type="entry name" value="OLFACTORY RECEPTOR"/>
    <property type="match status" value="1"/>
</dbReference>
<dbReference type="PROSITE" id="PS00237">
    <property type="entry name" value="G_PROTEIN_RECEP_F1_1"/>
    <property type="match status" value="1"/>
</dbReference>
<gene>
    <name evidence="14" type="primary">LOC105995300</name>
</gene>
<keyword evidence="13" id="KW-1185">Reference proteome</keyword>
<dbReference type="OMA" id="VQYFVFC"/>
<dbReference type="AlphaFoldDB" id="A0A1S3G6L2"/>
<keyword evidence="8 10" id="KW-0675">Receptor</keyword>
<dbReference type="PRINTS" id="PR00245">
    <property type="entry name" value="OLFACTORYR"/>
</dbReference>
<dbReference type="GO" id="GO:0004930">
    <property type="term" value="F:G protein-coupled receptor activity"/>
    <property type="evidence" value="ECO:0007669"/>
    <property type="project" value="UniProtKB-KW"/>
</dbReference>
<keyword evidence="11" id="KW-1003">Cell membrane</keyword>
<dbReference type="KEGG" id="dord:105995300"/>
<dbReference type="GeneID" id="105995300"/>
<evidence type="ECO:0000259" key="12">
    <source>
        <dbReference type="PROSITE" id="PS50262"/>
    </source>
</evidence>
<feature type="transmembrane region" description="Helical" evidence="11">
    <location>
        <begin position="99"/>
        <end position="119"/>
    </location>
</feature>
<dbReference type="InterPro" id="IPR000725">
    <property type="entry name" value="Olfact_rcpt"/>
</dbReference>
<dbReference type="Gene3D" id="1.20.1070.10">
    <property type="entry name" value="Rhodopsin 7-helix transmembrane proteins"/>
    <property type="match status" value="1"/>
</dbReference>
<feature type="transmembrane region" description="Helical" evidence="11">
    <location>
        <begin position="239"/>
        <end position="261"/>
    </location>
</feature>